<dbReference type="GeneID" id="68856805"/>
<name>A0A897NSE5_9EURY</name>
<evidence type="ECO:0000313" key="1">
    <source>
        <dbReference type="EMBL" id="QSG13719.1"/>
    </source>
</evidence>
<protein>
    <submittedName>
        <fullName evidence="1">Uncharacterized protein</fullName>
    </submittedName>
</protein>
<proteinExistence type="predicted"/>
<dbReference type="EMBL" id="CP064791">
    <property type="protein sequence ID" value="QSG13719.1"/>
    <property type="molecule type" value="Genomic_DNA"/>
</dbReference>
<dbReference type="RefSeq" id="WP_229121675.1">
    <property type="nucleotide sequence ID" value="NZ_CP064791.1"/>
</dbReference>
<sequence>MSALGTINHNTKYSFVAAVSDVWGTNSEAGEVIEITDAADVSRYVVVTEDTPSYPYTWKVGDWYEFATVYGCNPKRPLYDSSTRRRDRLETKQAIPTTAFDIDPDVCPNCEGDLRHDNALILSEGSREIISKLPREFMLIATAESRITHHGNKADALENTAITSAIPSSPPRVVCSDCGTAMEEYYKQQ</sequence>
<organism evidence="1 2">
    <name type="scientific">Halapricum desulfuricans</name>
    <dbReference type="NCBI Taxonomy" id="2841257"/>
    <lineage>
        <taxon>Archaea</taxon>
        <taxon>Methanobacteriati</taxon>
        <taxon>Methanobacteriota</taxon>
        <taxon>Stenosarchaea group</taxon>
        <taxon>Halobacteria</taxon>
        <taxon>Halobacteriales</taxon>
        <taxon>Haloarculaceae</taxon>
        <taxon>Halapricum</taxon>
    </lineage>
</organism>
<keyword evidence="2" id="KW-1185">Reference proteome</keyword>
<gene>
    <name evidence="1" type="ORF">HSEST_0163</name>
</gene>
<reference evidence="1 2" key="1">
    <citation type="submission" date="2020-11" db="EMBL/GenBank/DDBJ databases">
        <title>Carbohydrate-dependent, anaerobic sulfur respiration: A novel catabolism in halophilic archaea.</title>
        <authorList>
            <person name="Sorokin D.Y."/>
            <person name="Messina E."/>
            <person name="Smedile F."/>
            <person name="La Cono V."/>
            <person name="Hallsworth J.E."/>
            <person name="Yakimov M.M."/>
        </authorList>
    </citation>
    <scope>NUCLEOTIDE SEQUENCE [LARGE SCALE GENOMIC DNA]</scope>
    <source>
        <strain evidence="1 2">HSR-Est</strain>
    </source>
</reference>
<dbReference type="AlphaFoldDB" id="A0A897NSE5"/>
<accession>A0A897NSE5</accession>
<dbReference type="Proteomes" id="UP000663292">
    <property type="component" value="Chromosome"/>
</dbReference>
<evidence type="ECO:0000313" key="2">
    <source>
        <dbReference type="Proteomes" id="UP000663292"/>
    </source>
</evidence>